<evidence type="ECO:0008006" key="3">
    <source>
        <dbReference type="Google" id="ProtNLM"/>
    </source>
</evidence>
<dbReference type="SUPFAM" id="SSF102405">
    <property type="entry name" value="MCP/YpsA-like"/>
    <property type="match status" value="1"/>
</dbReference>
<dbReference type="PANTHER" id="PTHR43393">
    <property type="entry name" value="CYTOKININ RIBOSIDE 5'-MONOPHOSPHATE PHOSPHORIBOHYDROLASE"/>
    <property type="match status" value="1"/>
</dbReference>
<evidence type="ECO:0000313" key="1">
    <source>
        <dbReference type="EMBL" id="OGC52921.1"/>
    </source>
</evidence>
<dbReference type="Proteomes" id="UP000178127">
    <property type="component" value="Unassembled WGS sequence"/>
</dbReference>
<dbReference type="InterPro" id="IPR041164">
    <property type="entry name" value="LDcluster4"/>
</dbReference>
<dbReference type="InterPro" id="IPR052341">
    <property type="entry name" value="LOG_family_nucleotidases"/>
</dbReference>
<evidence type="ECO:0000313" key="2">
    <source>
        <dbReference type="Proteomes" id="UP000178127"/>
    </source>
</evidence>
<proteinExistence type="predicted"/>
<accession>A0A1F4V6Z9</accession>
<name>A0A1F4V6Z9_UNCKA</name>
<dbReference type="Gene3D" id="3.40.50.450">
    <property type="match status" value="1"/>
</dbReference>
<dbReference type="EMBL" id="MEVD01000018">
    <property type="protein sequence ID" value="OGC52921.1"/>
    <property type="molecule type" value="Genomic_DNA"/>
</dbReference>
<dbReference type="GO" id="GO:0005829">
    <property type="term" value="C:cytosol"/>
    <property type="evidence" value="ECO:0007669"/>
    <property type="project" value="TreeGrafter"/>
</dbReference>
<protein>
    <recommendedName>
        <fullName evidence="3">DNA-binding protein</fullName>
    </recommendedName>
</protein>
<gene>
    <name evidence="1" type="ORF">A3D91_03135</name>
</gene>
<dbReference type="AlphaFoldDB" id="A0A1F4V6Z9"/>
<sequence length="189" mass="21188">MDKSIIKKIAFLGGAGWEKGEKTYEDSFNVAKLLAENGYEVVNGGGPGVMRAATNGAHDGGGKVLAVTYHPNKPKKNYEGVDKDNHFDEEVYTLDYFDRTKVMLQNTDLHILFNGATGTISEFGMTWASSRIHEGDNKPIILYGAFWKELIKDFQEHMKLRPGEVELLKICTTPQEVLEYIEGLNKRNT</sequence>
<dbReference type="STRING" id="1802620.A3D91_03135"/>
<comment type="caution">
    <text evidence="1">The sequence shown here is derived from an EMBL/GenBank/DDBJ whole genome shotgun (WGS) entry which is preliminary data.</text>
</comment>
<reference evidence="1 2" key="1">
    <citation type="journal article" date="2016" name="Nat. Commun.">
        <title>Thousands of microbial genomes shed light on interconnected biogeochemical processes in an aquifer system.</title>
        <authorList>
            <person name="Anantharaman K."/>
            <person name="Brown C.T."/>
            <person name="Hug L.A."/>
            <person name="Sharon I."/>
            <person name="Castelle C.J."/>
            <person name="Probst A.J."/>
            <person name="Thomas B.C."/>
            <person name="Singh A."/>
            <person name="Wilkins M.J."/>
            <person name="Karaoz U."/>
            <person name="Brodie E.L."/>
            <person name="Williams K.H."/>
            <person name="Hubbard S.S."/>
            <person name="Banfield J.F."/>
        </authorList>
    </citation>
    <scope>NUCLEOTIDE SEQUENCE [LARGE SCALE GENOMIC DNA]</scope>
</reference>
<organism evidence="1 2">
    <name type="scientific">candidate division WWE3 bacterium RIFCSPHIGHO2_02_FULL_38_14</name>
    <dbReference type="NCBI Taxonomy" id="1802620"/>
    <lineage>
        <taxon>Bacteria</taxon>
        <taxon>Katanobacteria</taxon>
    </lineage>
</organism>
<dbReference type="Pfam" id="PF18306">
    <property type="entry name" value="LDcluster4"/>
    <property type="match status" value="1"/>
</dbReference>
<dbReference type="PANTHER" id="PTHR43393:SF3">
    <property type="entry name" value="LYSINE DECARBOXYLASE-LIKE PROTEIN"/>
    <property type="match status" value="1"/>
</dbReference>